<organism evidence="2 3">
    <name type="scientific">Salinactinospora qingdaonensis</name>
    <dbReference type="NCBI Taxonomy" id="702744"/>
    <lineage>
        <taxon>Bacteria</taxon>
        <taxon>Bacillati</taxon>
        <taxon>Actinomycetota</taxon>
        <taxon>Actinomycetes</taxon>
        <taxon>Streptosporangiales</taxon>
        <taxon>Nocardiopsidaceae</taxon>
        <taxon>Salinactinospora</taxon>
    </lineage>
</organism>
<dbReference type="InterPro" id="IPR051453">
    <property type="entry name" value="MBL_Glyoxalase_II"/>
</dbReference>
<dbReference type="PANTHER" id="PTHR46233:SF4">
    <property type="entry name" value="METALLO-BETA-LACTAMASE DOMAIN-CONTAINING PROTEIN"/>
    <property type="match status" value="1"/>
</dbReference>
<evidence type="ECO:0000313" key="2">
    <source>
        <dbReference type="EMBL" id="GAA3750536.1"/>
    </source>
</evidence>
<sequence>MTAETPPIPIDTLVTSGVFSLDGGDWEVDNNVWIVGNERTAVVIDASHDYEAIARALGDRELMAIVCTHGHNDHINAAGALADLTDAPILLHPDDAPLWRMVYPHREPDAPLLHGERLQAGDVEVRVIHTPGHAPGAVCLHIPEAGVVFTGDTLCHGGPGATGRSYSDAATLRRSIRERLLCLPQETVVYPGHGESTTIGAEVAGFDAR</sequence>
<accession>A0ABP7G0F1</accession>
<dbReference type="Pfam" id="PF00753">
    <property type="entry name" value="Lactamase_B"/>
    <property type="match status" value="1"/>
</dbReference>
<proteinExistence type="predicted"/>
<comment type="caution">
    <text evidence="2">The sequence shown here is derived from an EMBL/GenBank/DDBJ whole genome shotgun (WGS) entry which is preliminary data.</text>
</comment>
<dbReference type="SUPFAM" id="SSF56281">
    <property type="entry name" value="Metallo-hydrolase/oxidoreductase"/>
    <property type="match status" value="1"/>
</dbReference>
<dbReference type="EMBL" id="BAABDD010000015">
    <property type="protein sequence ID" value="GAA3750536.1"/>
    <property type="molecule type" value="Genomic_DNA"/>
</dbReference>
<gene>
    <name evidence="2" type="ORF">GCM10022402_32140</name>
</gene>
<dbReference type="CDD" id="cd06262">
    <property type="entry name" value="metallo-hydrolase-like_MBL-fold"/>
    <property type="match status" value="1"/>
</dbReference>
<dbReference type="RefSeq" id="WP_344972621.1">
    <property type="nucleotide sequence ID" value="NZ_BAABDD010000015.1"/>
</dbReference>
<dbReference type="Proteomes" id="UP001500908">
    <property type="component" value="Unassembled WGS sequence"/>
</dbReference>
<keyword evidence="3" id="KW-1185">Reference proteome</keyword>
<evidence type="ECO:0000259" key="1">
    <source>
        <dbReference type="SMART" id="SM00849"/>
    </source>
</evidence>
<dbReference type="PANTHER" id="PTHR46233">
    <property type="entry name" value="HYDROXYACYLGLUTATHIONE HYDROLASE GLOC"/>
    <property type="match status" value="1"/>
</dbReference>
<dbReference type="InterPro" id="IPR001279">
    <property type="entry name" value="Metallo-B-lactamas"/>
</dbReference>
<evidence type="ECO:0000313" key="3">
    <source>
        <dbReference type="Proteomes" id="UP001500908"/>
    </source>
</evidence>
<name>A0ABP7G0F1_9ACTN</name>
<feature type="domain" description="Metallo-beta-lactamase" evidence="1">
    <location>
        <begin position="29"/>
        <end position="193"/>
    </location>
</feature>
<dbReference type="SMART" id="SM00849">
    <property type="entry name" value="Lactamase_B"/>
    <property type="match status" value="1"/>
</dbReference>
<reference evidence="3" key="1">
    <citation type="journal article" date="2019" name="Int. J. Syst. Evol. Microbiol.">
        <title>The Global Catalogue of Microorganisms (GCM) 10K type strain sequencing project: providing services to taxonomists for standard genome sequencing and annotation.</title>
        <authorList>
            <consortium name="The Broad Institute Genomics Platform"/>
            <consortium name="The Broad Institute Genome Sequencing Center for Infectious Disease"/>
            <person name="Wu L."/>
            <person name="Ma J."/>
        </authorList>
    </citation>
    <scope>NUCLEOTIDE SEQUENCE [LARGE SCALE GENOMIC DNA]</scope>
    <source>
        <strain evidence="3">JCM 17137</strain>
    </source>
</reference>
<protein>
    <submittedName>
        <fullName evidence="2">MBL fold metallo-hydrolase</fullName>
    </submittedName>
</protein>
<dbReference type="InterPro" id="IPR036866">
    <property type="entry name" value="RibonucZ/Hydroxyglut_hydro"/>
</dbReference>
<dbReference type="Gene3D" id="3.60.15.10">
    <property type="entry name" value="Ribonuclease Z/Hydroxyacylglutathione hydrolase-like"/>
    <property type="match status" value="1"/>
</dbReference>